<evidence type="ECO:0000256" key="2">
    <source>
        <dbReference type="SAM" id="MobiDB-lite"/>
    </source>
</evidence>
<dbReference type="GeneID" id="17042440"/>
<dbReference type="OrthoDB" id="496981at2759"/>
<feature type="region of interest" description="Disordered" evidence="2">
    <location>
        <begin position="438"/>
        <end position="458"/>
    </location>
</feature>
<name>I0Z1B9_COCSC</name>
<keyword evidence="4" id="KW-1185">Reference proteome</keyword>
<feature type="compositionally biased region" description="Polar residues" evidence="2">
    <location>
        <begin position="444"/>
        <end position="458"/>
    </location>
</feature>
<dbReference type="CDD" id="cd07067">
    <property type="entry name" value="HP_PGM_like"/>
    <property type="match status" value="1"/>
</dbReference>
<sequence>MTALALKPDEQMERFKTYVRSLNEQFARWVVQQWETKSDKFWSHGMVDYLRHAVIIKRDHPDAAALLDQNGKSENPERKHEAQLTILPLQHSKACTLSSCDPTSAKAMADVACVNAQTVHFVRHGEGFHNIGIVNLDAHLTEAGWRQAEALNKHVAGLKPALDIQARPDRYNIVVIVSPLIRALETAAGAFGAGPFKGSGRPLMLAQSGEPDECAAHCAVACPEGIPFIAFEGCRERLGSAVCDKRRDIAFAEEQFPGIDFSHIERGADVVYDQHKVESEHAVMERGARFLQWLMARPESRIAVVSHCGFIFLTLSAFGHECAHSVQEEMHRGFDNCEMRSMIITDAAGGGRFNNSWFPGGRDRCGGQQRQNSSAGVPVCCGFRKLLSDLVGKLEEAGGIGRAVDAVCTHGGFRAAAGKLRLERCKLVWIAPGPCAAAEDDRGQSGTQATIATATPLP</sequence>
<dbReference type="SMART" id="SM00855">
    <property type="entry name" value="PGAM"/>
    <property type="match status" value="1"/>
</dbReference>
<evidence type="ECO:0000313" key="4">
    <source>
        <dbReference type="Proteomes" id="UP000007264"/>
    </source>
</evidence>
<dbReference type="AlphaFoldDB" id="I0Z1B9"/>
<dbReference type="EMBL" id="AGSI01000005">
    <property type="protein sequence ID" value="EIE24438.1"/>
    <property type="molecule type" value="Genomic_DNA"/>
</dbReference>
<dbReference type="GO" id="GO:0016791">
    <property type="term" value="F:phosphatase activity"/>
    <property type="evidence" value="ECO:0007669"/>
    <property type="project" value="TreeGrafter"/>
</dbReference>
<dbReference type="SUPFAM" id="SSF53254">
    <property type="entry name" value="Phosphoglycerate mutase-like"/>
    <property type="match status" value="1"/>
</dbReference>
<comment type="caution">
    <text evidence="3">The sequence shown here is derived from an EMBL/GenBank/DDBJ whole genome shotgun (WGS) entry which is preliminary data.</text>
</comment>
<comment type="similarity">
    <text evidence="1">Belongs to the phosphoglycerate mutase family.</text>
</comment>
<organism evidence="3 4">
    <name type="scientific">Coccomyxa subellipsoidea (strain C-169)</name>
    <name type="common">Green microalga</name>
    <dbReference type="NCBI Taxonomy" id="574566"/>
    <lineage>
        <taxon>Eukaryota</taxon>
        <taxon>Viridiplantae</taxon>
        <taxon>Chlorophyta</taxon>
        <taxon>core chlorophytes</taxon>
        <taxon>Trebouxiophyceae</taxon>
        <taxon>Trebouxiophyceae incertae sedis</taxon>
        <taxon>Coccomyxaceae</taxon>
        <taxon>Coccomyxa</taxon>
        <taxon>Coccomyxa subellipsoidea</taxon>
    </lineage>
</organism>
<dbReference type="GO" id="GO:0005737">
    <property type="term" value="C:cytoplasm"/>
    <property type="evidence" value="ECO:0007669"/>
    <property type="project" value="TreeGrafter"/>
</dbReference>
<proteinExistence type="inferred from homology"/>
<dbReference type="InterPro" id="IPR050275">
    <property type="entry name" value="PGM_Phosphatase"/>
</dbReference>
<dbReference type="Proteomes" id="UP000007264">
    <property type="component" value="Unassembled WGS sequence"/>
</dbReference>
<protein>
    <submittedName>
        <fullName evidence="3">Phosphoglycerate mutase-like protein</fullName>
    </submittedName>
</protein>
<dbReference type="Gene3D" id="3.40.50.1240">
    <property type="entry name" value="Phosphoglycerate mutase-like"/>
    <property type="match status" value="1"/>
</dbReference>
<dbReference type="PANTHER" id="PTHR48100:SF1">
    <property type="entry name" value="HISTIDINE PHOSPHATASE FAMILY PROTEIN-RELATED"/>
    <property type="match status" value="1"/>
</dbReference>
<dbReference type="eggNOG" id="KOG4754">
    <property type="taxonomic scope" value="Eukaryota"/>
</dbReference>
<accession>I0Z1B9</accession>
<dbReference type="InterPro" id="IPR013078">
    <property type="entry name" value="His_Pase_superF_clade-1"/>
</dbReference>
<reference evidence="3 4" key="1">
    <citation type="journal article" date="2012" name="Genome Biol.">
        <title>The genome of the polar eukaryotic microalga coccomyxa subellipsoidea reveals traits of cold adaptation.</title>
        <authorList>
            <person name="Blanc G."/>
            <person name="Agarkova I."/>
            <person name="Grimwood J."/>
            <person name="Kuo A."/>
            <person name="Brueggeman A."/>
            <person name="Dunigan D."/>
            <person name="Gurnon J."/>
            <person name="Ladunga I."/>
            <person name="Lindquist E."/>
            <person name="Lucas S."/>
            <person name="Pangilinan J."/>
            <person name="Proschold T."/>
            <person name="Salamov A."/>
            <person name="Schmutz J."/>
            <person name="Weeks D."/>
            <person name="Yamada T."/>
            <person name="Claverie J.M."/>
            <person name="Grigoriev I."/>
            <person name="Van Etten J."/>
            <person name="Lomsadze A."/>
            <person name="Borodovsky M."/>
        </authorList>
    </citation>
    <scope>NUCLEOTIDE SEQUENCE [LARGE SCALE GENOMIC DNA]</scope>
    <source>
        <strain evidence="3 4">C-169</strain>
    </source>
</reference>
<dbReference type="Pfam" id="PF00300">
    <property type="entry name" value="His_Phos_1"/>
    <property type="match status" value="1"/>
</dbReference>
<evidence type="ECO:0000313" key="3">
    <source>
        <dbReference type="EMBL" id="EIE24438.1"/>
    </source>
</evidence>
<dbReference type="KEGG" id="csl:COCSUDRAFT_65357"/>
<dbReference type="PANTHER" id="PTHR48100">
    <property type="entry name" value="BROAD-SPECIFICITY PHOSPHATASE YOR283W-RELATED"/>
    <property type="match status" value="1"/>
</dbReference>
<dbReference type="InterPro" id="IPR029033">
    <property type="entry name" value="His_PPase_superfam"/>
</dbReference>
<dbReference type="RefSeq" id="XP_005648982.1">
    <property type="nucleotide sequence ID" value="XM_005648925.1"/>
</dbReference>
<evidence type="ECO:0000256" key="1">
    <source>
        <dbReference type="ARBA" id="ARBA00038362"/>
    </source>
</evidence>
<gene>
    <name evidence="3" type="ORF">COCSUDRAFT_65357</name>
</gene>